<dbReference type="AlphaFoldDB" id="A0A9E2NM65"/>
<keyword evidence="1" id="KW-0812">Transmembrane</keyword>
<comment type="caution">
    <text evidence="2">The sequence shown here is derived from an EMBL/GenBank/DDBJ whole genome shotgun (WGS) entry which is preliminary data.</text>
</comment>
<proteinExistence type="predicted"/>
<keyword evidence="1" id="KW-0472">Membrane</keyword>
<evidence type="ECO:0000256" key="1">
    <source>
        <dbReference type="SAM" id="Phobius"/>
    </source>
</evidence>
<evidence type="ECO:0000313" key="2">
    <source>
        <dbReference type="EMBL" id="MBU3805025.1"/>
    </source>
</evidence>
<name>A0A9E2NM65_9FIRM</name>
<evidence type="ECO:0000313" key="3">
    <source>
        <dbReference type="Proteomes" id="UP000824229"/>
    </source>
</evidence>
<dbReference type="EMBL" id="JAHLFQ010000229">
    <property type="protein sequence ID" value="MBU3805025.1"/>
    <property type="molecule type" value="Genomic_DNA"/>
</dbReference>
<feature type="transmembrane region" description="Helical" evidence="1">
    <location>
        <begin position="12"/>
        <end position="36"/>
    </location>
</feature>
<dbReference type="Proteomes" id="UP000824229">
    <property type="component" value="Unassembled WGS sequence"/>
</dbReference>
<sequence>MLGDKNQDNRGFTYVEILVCLVIIALMVTPISYSFLISVKMKVAAVEMDAVTTYTEQLLEDIKYQITEDIMLQQEALGIRYRTNDKSIAEIKKAKEGTAQYLLDWGELPKGIVERDSTYLNTFLTNLGTTDLTTRYDTNKYAYEIALWRISDVSFVSDTFTLDKNNLSKATKIYSDTDSSYQFQDANDTIGSMVNPITFKITSEMLRTFRDDILSYVPNQITKEKILDINTIKFDTNGVPTVVNRKQIDAQSNGVEPNIKIEFNEILDSNEMKVGYIFHINKGIISSTDFPENEEYYRSIIEVDVRNLLRKSEDLSPVTTYDKLTFKFMNHTEYDQLIHIKKNLVETEDIDIISNKFNVVVEDKSGGRSVMTQSNDTKPYENYLIVIVVRDKNPVQGQRGKVVKKMINIYSYDVNTSKRR</sequence>
<keyword evidence="1" id="KW-1133">Transmembrane helix</keyword>
<reference evidence="2" key="2">
    <citation type="submission" date="2021-04" db="EMBL/GenBank/DDBJ databases">
        <authorList>
            <person name="Gilroy R."/>
        </authorList>
    </citation>
    <scope>NUCLEOTIDE SEQUENCE</scope>
    <source>
        <strain evidence="2">B5-657</strain>
    </source>
</reference>
<protein>
    <submittedName>
        <fullName evidence="2">Type II secretion system GspH family protein</fullName>
    </submittedName>
</protein>
<gene>
    <name evidence="2" type="ORF">H9872_09760</name>
</gene>
<accession>A0A9E2NM65</accession>
<reference evidence="2" key="1">
    <citation type="journal article" date="2021" name="PeerJ">
        <title>Extensive microbial diversity within the chicken gut microbiome revealed by metagenomics and culture.</title>
        <authorList>
            <person name="Gilroy R."/>
            <person name="Ravi A."/>
            <person name="Getino M."/>
            <person name="Pursley I."/>
            <person name="Horton D.L."/>
            <person name="Alikhan N.F."/>
            <person name="Baker D."/>
            <person name="Gharbi K."/>
            <person name="Hall N."/>
            <person name="Watson M."/>
            <person name="Adriaenssens E.M."/>
            <person name="Foster-Nyarko E."/>
            <person name="Jarju S."/>
            <person name="Secka A."/>
            <person name="Antonio M."/>
            <person name="Oren A."/>
            <person name="Chaudhuri R.R."/>
            <person name="La Ragione R."/>
            <person name="Hildebrand F."/>
            <person name="Pallen M.J."/>
        </authorList>
    </citation>
    <scope>NUCLEOTIDE SEQUENCE</scope>
    <source>
        <strain evidence="2">B5-657</strain>
    </source>
</reference>
<organism evidence="2 3">
    <name type="scientific">Candidatus Cellulosilyticum pullistercoris</name>
    <dbReference type="NCBI Taxonomy" id="2838521"/>
    <lineage>
        <taxon>Bacteria</taxon>
        <taxon>Bacillati</taxon>
        <taxon>Bacillota</taxon>
        <taxon>Clostridia</taxon>
        <taxon>Lachnospirales</taxon>
        <taxon>Cellulosilyticaceae</taxon>
        <taxon>Cellulosilyticum</taxon>
    </lineage>
</organism>